<evidence type="ECO:0000313" key="8">
    <source>
        <dbReference type="Proteomes" id="UP000218209"/>
    </source>
</evidence>
<evidence type="ECO:0000256" key="4">
    <source>
        <dbReference type="ARBA" id="ARBA00023134"/>
    </source>
</evidence>
<dbReference type="Pfam" id="PF01926">
    <property type="entry name" value="MMR_HSR1"/>
    <property type="match status" value="1"/>
</dbReference>
<dbReference type="PANTHER" id="PTHR45709:SF2">
    <property type="entry name" value="LARGE SUBUNIT GTPASE 1 HOMOLOG"/>
    <property type="match status" value="1"/>
</dbReference>
<name>A0A1X6PFI5_PORUM</name>
<accession>A0A1X6PFI5</accession>
<dbReference type="Proteomes" id="UP000218209">
    <property type="component" value="Unassembled WGS sequence"/>
</dbReference>
<feature type="compositionally biased region" description="Low complexity" evidence="5">
    <location>
        <begin position="268"/>
        <end position="283"/>
    </location>
</feature>
<dbReference type="Gene3D" id="1.10.1580.10">
    <property type="match status" value="1"/>
</dbReference>
<feature type="compositionally biased region" description="Acidic residues" evidence="5">
    <location>
        <begin position="190"/>
        <end position="232"/>
    </location>
</feature>
<dbReference type="AlphaFoldDB" id="A0A1X6PFI5"/>
<organism evidence="7 8">
    <name type="scientific">Porphyra umbilicalis</name>
    <name type="common">Purple laver</name>
    <name type="synonym">Red alga</name>
    <dbReference type="NCBI Taxonomy" id="2786"/>
    <lineage>
        <taxon>Eukaryota</taxon>
        <taxon>Rhodophyta</taxon>
        <taxon>Bangiophyceae</taxon>
        <taxon>Bangiales</taxon>
        <taxon>Bangiaceae</taxon>
        <taxon>Porphyra</taxon>
    </lineage>
</organism>
<evidence type="ECO:0000313" key="7">
    <source>
        <dbReference type="EMBL" id="OSX79433.1"/>
    </source>
</evidence>
<evidence type="ECO:0000256" key="1">
    <source>
        <dbReference type="ARBA" id="ARBA00022490"/>
    </source>
</evidence>
<proteinExistence type="predicted"/>
<evidence type="ECO:0000256" key="2">
    <source>
        <dbReference type="ARBA" id="ARBA00022741"/>
    </source>
</evidence>
<sequence length="648" mass="67099">MVDADAAVGGVRRPNDAATRAVEAAALRVPRRPPWTAAMDKGALDRSERAAFLAWRRSLAAVEEELAGDAPPAAPGVRRGPRDAVDGAVFARTTLTPFEKNLQVWRQLWRVVERSDVVVQIVDARDPELYYCADLDRYVVDESGKRSLLLLNKADLLSEGMRTRWAAHFRSRGMRAVFFSAKPNGRDGEGAEESSSDEDDDDTTSDESGIDSDEEKEEEEEEEGASDEAGEEDASHVAEDDVMADGEAAATTTGSAADASPVAPPAVPGAGATTVPAAATADAPSPPPGRDEAPIPAGDGGTPPTPPPNDADVLDAVALTALFESLRPPGADHLVVGMVGYPNVGKSSTTNVLLAHTPKRVGVSATPGKTKHFQTMPLSPTLTLCDCPGLVFPNFSASKADLVVAGVLPIDQLRGSATAPISLIAARVPARLLRALYGVRLPAVTEVPVVGGDGEPTGAVVAYTSAPELLAAHATARGMMRDHGRPDVQRSARLILKDFVSGRLRYVHPPPPADGDAAVAAAAAAGTSTVAEGEAGLDEAAAAKMAAHASRLDEAAAAAELAAARTMIRRREEAEAAALAASERTKAHVRGAGGRHKRGKAGAKAAPRAAPLPGMGGGVPSAAGGGAYTRVARPFLPAPKREFGLERP</sequence>
<dbReference type="InterPro" id="IPR027417">
    <property type="entry name" value="P-loop_NTPase"/>
</dbReference>
<keyword evidence="1" id="KW-0963">Cytoplasm</keyword>
<dbReference type="GO" id="GO:0005829">
    <property type="term" value="C:cytosol"/>
    <property type="evidence" value="ECO:0007669"/>
    <property type="project" value="TreeGrafter"/>
</dbReference>
<feature type="region of interest" description="Disordered" evidence="5">
    <location>
        <begin position="580"/>
        <end position="618"/>
    </location>
</feature>
<keyword evidence="2" id="KW-0547">Nucleotide-binding</keyword>
<feature type="compositionally biased region" description="Basic residues" evidence="5">
    <location>
        <begin position="587"/>
        <end position="601"/>
    </location>
</feature>
<dbReference type="GO" id="GO:0005525">
    <property type="term" value="F:GTP binding"/>
    <property type="evidence" value="ECO:0007669"/>
    <property type="project" value="UniProtKB-KW"/>
</dbReference>
<feature type="compositionally biased region" description="Low complexity" evidence="5">
    <location>
        <begin position="602"/>
        <end position="613"/>
    </location>
</feature>
<dbReference type="InterPro" id="IPR006073">
    <property type="entry name" value="GTP-bd"/>
</dbReference>
<dbReference type="SUPFAM" id="SSF52540">
    <property type="entry name" value="P-loop containing nucleoside triphosphate hydrolases"/>
    <property type="match status" value="1"/>
</dbReference>
<keyword evidence="3" id="KW-0378">Hydrolase</keyword>
<reference evidence="7 8" key="1">
    <citation type="submission" date="2017-03" db="EMBL/GenBank/DDBJ databases">
        <title>WGS assembly of Porphyra umbilicalis.</title>
        <authorList>
            <person name="Brawley S.H."/>
            <person name="Blouin N.A."/>
            <person name="Ficko-Blean E."/>
            <person name="Wheeler G.L."/>
            <person name="Lohr M."/>
            <person name="Goodson H.V."/>
            <person name="Jenkins J.W."/>
            <person name="Blaby-Haas C.E."/>
            <person name="Helliwell K.E."/>
            <person name="Chan C."/>
            <person name="Marriage T."/>
            <person name="Bhattacharya D."/>
            <person name="Klein A.S."/>
            <person name="Badis Y."/>
            <person name="Brodie J."/>
            <person name="Cao Y."/>
            <person name="Collen J."/>
            <person name="Dittami S.M."/>
            <person name="Gachon C.M."/>
            <person name="Green B.R."/>
            <person name="Karpowicz S."/>
            <person name="Kim J.W."/>
            <person name="Kudahl U."/>
            <person name="Lin S."/>
            <person name="Michel G."/>
            <person name="Mittag M."/>
            <person name="Olson B.J."/>
            <person name="Pangilinan J."/>
            <person name="Peng Y."/>
            <person name="Qiu H."/>
            <person name="Shu S."/>
            <person name="Singer J.T."/>
            <person name="Smith A.G."/>
            <person name="Sprecher B.N."/>
            <person name="Wagner V."/>
            <person name="Wang W."/>
            <person name="Wang Z.-Y."/>
            <person name="Yan J."/>
            <person name="Yarish C."/>
            <person name="Zoeuner-Riek S."/>
            <person name="Zhuang Y."/>
            <person name="Zou Y."/>
            <person name="Lindquist E.A."/>
            <person name="Grimwood J."/>
            <person name="Barry K."/>
            <person name="Rokhsar D.S."/>
            <person name="Schmutz J."/>
            <person name="Stiller J.W."/>
            <person name="Grossman A.R."/>
            <person name="Prochnik S.E."/>
        </authorList>
    </citation>
    <scope>NUCLEOTIDE SEQUENCE [LARGE SCALE GENOMIC DNA]</scope>
    <source>
        <strain evidence="7">4086291</strain>
    </source>
</reference>
<gene>
    <name evidence="7" type="ORF">BU14_0077s0053</name>
</gene>
<evidence type="ECO:0000259" key="6">
    <source>
        <dbReference type="Pfam" id="PF01926"/>
    </source>
</evidence>
<keyword evidence="8" id="KW-1185">Reference proteome</keyword>
<dbReference type="InterPro" id="IPR043358">
    <property type="entry name" value="GNL1-like"/>
</dbReference>
<evidence type="ECO:0000256" key="5">
    <source>
        <dbReference type="SAM" id="MobiDB-lite"/>
    </source>
</evidence>
<dbReference type="InterPro" id="IPR023179">
    <property type="entry name" value="GTP-bd_ortho_bundle_sf"/>
</dbReference>
<feature type="compositionally biased region" description="Low complexity" evidence="5">
    <location>
        <begin position="245"/>
        <end position="261"/>
    </location>
</feature>
<evidence type="ECO:0000256" key="3">
    <source>
        <dbReference type="ARBA" id="ARBA00022801"/>
    </source>
</evidence>
<dbReference type="PANTHER" id="PTHR45709">
    <property type="entry name" value="LARGE SUBUNIT GTPASE 1 HOMOLOG-RELATED"/>
    <property type="match status" value="1"/>
</dbReference>
<protein>
    <recommendedName>
        <fullName evidence="6">G domain-containing protein</fullName>
    </recommendedName>
</protein>
<dbReference type="GO" id="GO:0003924">
    <property type="term" value="F:GTPase activity"/>
    <property type="evidence" value="ECO:0007669"/>
    <property type="project" value="InterPro"/>
</dbReference>
<dbReference type="EMBL" id="KV918791">
    <property type="protein sequence ID" value="OSX79433.1"/>
    <property type="molecule type" value="Genomic_DNA"/>
</dbReference>
<feature type="domain" description="G" evidence="6">
    <location>
        <begin position="336"/>
        <end position="393"/>
    </location>
</feature>
<dbReference type="OrthoDB" id="61815at2759"/>
<keyword evidence="4" id="KW-0342">GTP-binding</keyword>
<feature type="region of interest" description="Disordered" evidence="5">
    <location>
        <begin position="180"/>
        <end position="312"/>
    </location>
</feature>
<dbReference type="Gene3D" id="3.40.50.300">
    <property type="entry name" value="P-loop containing nucleotide triphosphate hydrolases"/>
    <property type="match status" value="2"/>
</dbReference>